<dbReference type="Proteomes" id="UP001217963">
    <property type="component" value="Chromosome VII"/>
</dbReference>
<evidence type="ECO:0000313" key="2">
    <source>
        <dbReference type="EMBL" id="WEL39035.1"/>
    </source>
</evidence>
<dbReference type="EMBL" id="CP119068">
    <property type="protein sequence ID" value="WEL39035.1"/>
    <property type="molecule type" value="Genomic_DNA"/>
</dbReference>
<dbReference type="OrthoDB" id="2188105at2759"/>
<dbReference type="EMBL" id="CP075153">
    <property type="protein sequence ID" value="UTX43560.1"/>
    <property type="molecule type" value="Genomic_DNA"/>
</dbReference>
<reference evidence="1" key="1">
    <citation type="submission" date="2022-10" db="EMBL/GenBank/DDBJ databases">
        <title>Encephalitozoon hellem ATCC 50604 Complete Genome.</title>
        <authorList>
            <person name="Mascarenhas dos Santos A.C."/>
            <person name="Julian A.T."/>
            <person name="Pombert J.-F."/>
        </authorList>
    </citation>
    <scope>NUCLEOTIDE SEQUENCE</scope>
    <source>
        <strain evidence="1">ATCC 50604</strain>
    </source>
</reference>
<keyword evidence="4" id="KW-1185">Reference proteome</keyword>
<reference evidence="2 4" key="2">
    <citation type="submission" date="2023-02" db="EMBL/GenBank/DDBJ databases">
        <title>Encephalitozoon hellem ATCC 50451 complete genome.</title>
        <authorList>
            <person name="Mascarenhas dos Santos A.C."/>
            <person name="Julian A.T."/>
            <person name="Pombert J.-F."/>
        </authorList>
    </citation>
    <scope>NUCLEOTIDE SEQUENCE [LARGE SCALE GENOMIC DNA]</scope>
    <source>
        <strain evidence="2 4">ATCC 50451</strain>
    </source>
</reference>
<name>A0A9Q9C4M2_ENCHE</name>
<organism evidence="1 3">
    <name type="scientific">Encephalitozoon hellem</name>
    <name type="common">Microsporidian parasite</name>
    <dbReference type="NCBI Taxonomy" id="27973"/>
    <lineage>
        <taxon>Eukaryota</taxon>
        <taxon>Fungi</taxon>
        <taxon>Fungi incertae sedis</taxon>
        <taxon>Microsporidia</taxon>
        <taxon>Unikaryonidae</taxon>
        <taxon>Encephalitozoon</taxon>
    </lineage>
</organism>
<accession>A0A9Q9C4M2</accession>
<dbReference type="Proteomes" id="UP001059546">
    <property type="component" value="Chromosome VII"/>
</dbReference>
<gene>
    <name evidence="1" type="ORF">GPU96_07g13210</name>
    <name evidence="2" type="ORF">PFJ87_07g01130</name>
</gene>
<proteinExistence type="predicted"/>
<dbReference type="AlphaFoldDB" id="A0A9Q9C4M2"/>
<sequence>MPVIILLGRSRMYLDELISCLSAHFRVVHLNDEFRVIRGKLSNMDPGTAYIVENCEMKPQRYEIYCLAKRNETSYCILADGELSSSKHDTPLFCVKERLPTKEILDCLEFKLNCSVAHKKKVVGANYLMHLKKIINQVNEEMPEGSRAVLKDCEDKIMRMVKLSPLDLDGIEKVYREIVQSELAERGFDF</sequence>
<evidence type="ECO:0000313" key="4">
    <source>
        <dbReference type="Proteomes" id="UP001217963"/>
    </source>
</evidence>
<evidence type="ECO:0000313" key="1">
    <source>
        <dbReference type="EMBL" id="UTX43560.1"/>
    </source>
</evidence>
<protein>
    <submittedName>
        <fullName evidence="1">Antiterminator</fullName>
    </submittedName>
</protein>
<evidence type="ECO:0000313" key="3">
    <source>
        <dbReference type="Proteomes" id="UP001059546"/>
    </source>
</evidence>